<reference evidence="1 2" key="1">
    <citation type="journal article" date="2024" name="Nat. Commun.">
        <title>Phylogenomics reveals the evolutionary origins of lichenization in chlorophyte algae.</title>
        <authorList>
            <person name="Puginier C."/>
            <person name="Libourel C."/>
            <person name="Otte J."/>
            <person name="Skaloud P."/>
            <person name="Haon M."/>
            <person name="Grisel S."/>
            <person name="Petersen M."/>
            <person name="Berrin J.G."/>
            <person name="Delaux P.M."/>
            <person name="Dal Grande F."/>
            <person name="Keller J."/>
        </authorList>
    </citation>
    <scope>NUCLEOTIDE SEQUENCE [LARGE SCALE GENOMIC DNA]</scope>
    <source>
        <strain evidence="1 2">SAG 2036</strain>
    </source>
</reference>
<sequence>MNRVLIEEIPSETPGLPRKPFPKVHADGQKLEAYKGPGTFARTVAARQLAWCVLRLGYKQIEEGYAPSCPGGAACNIGVAEGHAAVCVAKRSILGCNARVWNAAAPTATALVRSLCGTEAFSQGYSTIMAEMQGERFAHQLNHRLVWLKAMPSLIQGMGLATVR</sequence>
<dbReference type="Proteomes" id="UP001465755">
    <property type="component" value="Unassembled WGS sequence"/>
</dbReference>
<dbReference type="EMBL" id="JALJOQ010000093">
    <property type="protein sequence ID" value="KAK9798966.1"/>
    <property type="molecule type" value="Genomic_DNA"/>
</dbReference>
<organism evidence="1 2">
    <name type="scientific">Symbiochloris irregularis</name>
    <dbReference type="NCBI Taxonomy" id="706552"/>
    <lineage>
        <taxon>Eukaryota</taxon>
        <taxon>Viridiplantae</taxon>
        <taxon>Chlorophyta</taxon>
        <taxon>core chlorophytes</taxon>
        <taxon>Trebouxiophyceae</taxon>
        <taxon>Trebouxiales</taxon>
        <taxon>Trebouxiaceae</taxon>
        <taxon>Symbiochloris</taxon>
    </lineage>
</organism>
<name>A0AAW1NY37_9CHLO</name>
<keyword evidence="2" id="KW-1185">Reference proteome</keyword>
<proteinExistence type="predicted"/>
<protein>
    <submittedName>
        <fullName evidence="1">Uncharacterized protein</fullName>
    </submittedName>
</protein>
<comment type="caution">
    <text evidence="1">The sequence shown here is derived from an EMBL/GenBank/DDBJ whole genome shotgun (WGS) entry which is preliminary data.</text>
</comment>
<gene>
    <name evidence="1" type="ORF">WJX73_001562</name>
</gene>
<evidence type="ECO:0000313" key="1">
    <source>
        <dbReference type="EMBL" id="KAK9798966.1"/>
    </source>
</evidence>
<evidence type="ECO:0000313" key="2">
    <source>
        <dbReference type="Proteomes" id="UP001465755"/>
    </source>
</evidence>
<dbReference type="AlphaFoldDB" id="A0AAW1NY37"/>
<accession>A0AAW1NY37</accession>